<evidence type="ECO:0000313" key="1">
    <source>
        <dbReference type="EMBL" id="KAK3690885.1"/>
    </source>
</evidence>
<organism evidence="1 2">
    <name type="scientific">Elysia crispata</name>
    <name type="common">lettuce slug</name>
    <dbReference type="NCBI Taxonomy" id="231223"/>
    <lineage>
        <taxon>Eukaryota</taxon>
        <taxon>Metazoa</taxon>
        <taxon>Spiralia</taxon>
        <taxon>Lophotrochozoa</taxon>
        <taxon>Mollusca</taxon>
        <taxon>Gastropoda</taxon>
        <taxon>Heterobranchia</taxon>
        <taxon>Euthyneura</taxon>
        <taxon>Panpulmonata</taxon>
        <taxon>Sacoglossa</taxon>
        <taxon>Placobranchoidea</taxon>
        <taxon>Plakobranchidae</taxon>
        <taxon>Elysia</taxon>
    </lineage>
</organism>
<dbReference type="Proteomes" id="UP001283361">
    <property type="component" value="Unassembled WGS sequence"/>
</dbReference>
<keyword evidence="2" id="KW-1185">Reference proteome</keyword>
<name>A0AAE1CEH0_9GAST</name>
<comment type="caution">
    <text evidence="1">The sequence shown here is derived from an EMBL/GenBank/DDBJ whole genome shotgun (WGS) entry which is preliminary data.</text>
</comment>
<dbReference type="EMBL" id="JAWDGP010008106">
    <property type="protein sequence ID" value="KAK3690885.1"/>
    <property type="molecule type" value="Genomic_DNA"/>
</dbReference>
<gene>
    <name evidence="1" type="ORF">RRG08_021583</name>
</gene>
<proteinExistence type="predicted"/>
<dbReference type="AlphaFoldDB" id="A0AAE1CEH0"/>
<sequence length="180" mass="20611">MTRSFPPKSPLSTSLVILWSSRKQSDRSVRDPSLCRYQWSRRNPSQPDERTAVPVWLKKKTKPREGASPSTVSYIELPAWGSPDLSPLLMSGTLKCGRRFHGFDDLDVADKHELQTEIWRRGEQAPYGRGRQERHLTVAKVRADQKRGINITDCRLKPGLKLRRKEKATARHGDCRHATV</sequence>
<accession>A0AAE1CEH0</accession>
<reference evidence="1" key="1">
    <citation type="journal article" date="2023" name="G3 (Bethesda)">
        <title>A reference genome for the long-term kleptoplast-retaining sea slug Elysia crispata morphotype clarki.</title>
        <authorList>
            <person name="Eastman K.E."/>
            <person name="Pendleton A.L."/>
            <person name="Shaikh M.A."/>
            <person name="Suttiyut T."/>
            <person name="Ogas R."/>
            <person name="Tomko P."/>
            <person name="Gavelis G."/>
            <person name="Widhalm J.R."/>
            <person name="Wisecaver J.H."/>
        </authorList>
    </citation>
    <scope>NUCLEOTIDE SEQUENCE</scope>
    <source>
        <strain evidence="1">ECLA1</strain>
    </source>
</reference>
<evidence type="ECO:0000313" key="2">
    <source>
        <dbReference type="Proteomes" id="UP001283361"/>
    </source>
</evidence>
<protein>
    <submittedName>
        <fullName evidence="1">Uncharacterized protein</fullName>
    </submittedName>
</protein>